<keyword evidence="4" id="KW-0012">Acyltransferase</keyword>
<dbReference type="Proteomes" id="UP000037136">
    <property type="component" value="Unassembled WGS sequence"/>
</dbReference>
<name>A0A2A9PKK2_OPHUN</name>
<comment type="pathway">
    <text evidence="1">Secondary metabolite biosynthesis.</text>
</comment>
<comment type="similarity">
    <text evidence="2">Belongs to the plant acyltransferase family.</text>
</comment>
<reference evidence="5 6" key="2">
    <citation type="journal article" date="2017" name="Sci. Rep.">
        <title>Ant-infecting Ophiocordyceps genomes reveal a high diversity of potential behavioral manipulation genes and a possible major role for enterotoxins.</title>
        <authorList>
            <person name="de Bekker C."/>
            <person name="Ohm R.A."/>
            <person name="Evans H.C."/>
            <person name="Brachmann A."/>
            <person name="Hughes D.P."/>
        </authorList>
    </citation>
    <scope>NUCLEOTIDE SEQUENCE [LARGE SCALE GENOMIC DNA]</scope>
    <source>
        <strain evidence="5 6">SC16a</strain>
    </source>
</reference>
<reference evidence="5 6" key="1">
    <citation type="journal article" date="2015" name="BMC Genomics">
        <title>Gene expression during zombie ant biting behavior reflects the complexity underlying fungal parasitic behavioral manipulation.</title>
        <authorList>
            <person name="de Bekker C."/>
            <person name="Ohm R.A."/>
            <person name="Loreto R.G."/>
            <person name="Sebastian A."/>
            <person name="Albert I."/>
            <person name="Merrow M."/>
            <person name="Brachmann A."/>
            <person name="Hughes D.P."/>
        </authorList>
    </citation>
    <scope>NUCLEOTIDE SEQUENCE [LARGE SCALE GENOMIC DNA]</scope>
    <source>
        <strain evidence="5 6">SC16a</strain>
    </source>
</reference>
<gene>
    <name evidence="5" type="ORF">XA68_16374</name>
</gene>
<dbReference type="AlphaFoldDB" id="A0A2A9PKK2"/>
<evidence type="ECO:0000313" key="6">
    <source>
        <dbReference type="Proteomes" id="UP000037136"/>
    </source>
</evidence>
<dbReference type="InterPro" id="IPR023213">
    <property type="entry name" value="CAT-like_dom_sf"/>
</dbReference>
<proteinExistence type="inferred from homology"/>
<keyword evidence="3" id="KW-0808">Transferase</keyword>
<dbReference type="GO" id="GO:0016746">
    <property type="term" value="F:acyltransferase activity"/>
    <property type="evidence" value="ECO:0007669"/>
    <property type="project" value="UniProtKB-KW"/>
</dbReference>
<sequence length="522" mass="58805">MPFDVLRRLFVHAPAAGRRPVDTSDDEVYPIHTLDGREGTQNLLLSWMLRFDDVLDAQMLYRSLCRLIELGDWRKLGGRYRRNQASCHESSQHGKLELHVPKQFTLQRPAVNYSHGLNLEMAMEKDAVGQHLPRQADRPYFQSSHVDFMPLMGPANMPTTLEQMTDRDMPQLQLHIESFQDGTLVTVSFPHVLMDGIGFKSVLTAWSLVLAGREQDVPAVHGAKTDVLQSACIDEDQKGEELVLKAVILRRLNRFLFYSRLLLDRWMNPEPQRRIIFLPAAVVNQLKWQAQQDIMDEGGPIDHQTPIISTGDVLLAWAIRLITSSESGPHRPVTAISAFNARFTLPELNLPAVAYPQNMFLETFTLLSAPKDGSSAHGSLGRIALAHRLQVAKQTTAEQTRSQVRAKYQPRARLEFYGPDKALPIVFNNVSKANVLQTVNFGPAVLAARQAEPRRPGSGSAVYHHFCVLKRRESNFRNVFAVFGKDLEGNYWMTAALAPWTWDKLQDEFDNLPSASGKVAAM</sequence>
<keyword evidence="6" id="KW-1185">Reference proteome</keyword>
<protein>
    <submittedName>
        <fullName evidence="5">Uncharacterized protein</fullName>
    </submittedName>
</protein>
<accession>A0A2A9PKK2</accession>
<evidence type="ECO:0000256" key="1">
    <source>
        <dbReference type="ARBA" id="ARBA00005179"/>
    </source>
</evidence>
<evidence type="ECO:0000313" key="5">
    <source>
        <dbReference type="EMBL" id="PFH61754.1"/>
    </source>
</evidence>
<comment type="caution">
    <text evidence="5">The sequence shown here is derived from an EMBL/GenBank/DDBJ whole genome shotgun (WGS) entry which is preliminary data.</text>
</comment>
<dbReference type="EMBL" id="LAZP02000056">
    <property type="protein sequence ID" value="PFH61754.1"/>
    <property type="molecule type" value="Genomic_DNA"/>
</dbReference>
<dbReference type="PANTHER" id="PTHR31896:SF69">
    <property type="entry name" value="FAMILY REGULATORY PROTEIN, PUTATIVE (AFU_ORTHOLOGUE AFUA_3G14730)-RELATED"/>
    <property type="match status" value="1"/>
</dbReference>
<organism evidence="5 6">
    <name type="scientific">Ophiocordyceps unilateralis</name>
    <name type="common">Zombie-ant fungus</name>
    <name type="synonym">Torrubia unilateralis</name>
    <dbReference type="NCBI Taxonomy" id="268505"/>
    <lineage>
        <taxon>Eukaryota</taxon>
        <taxon>Fungi</taxon>
        <taxon>Dikarya</taxon>
        <taxon>Ascomycota</taxon>
        <taxon>Pezizomycotina</taxon>
        <taxon>Sordariomycetes</taxon>
        <taxon>Hypocreomycetidae</taxon>
        <taxon>Hypocreales</taxon>
        <taxon>Ophiocordycipitaceae</taxon>
        <taxon>Ophiocordyceps</taxon>
    </lineage>
</organism>
<evidence type="ECO:0000256" key="3">
    <source>
        <dbReference type="ARBA" id="ARBA00022679"/>
    </source>
</evidence>
<dbReference type="PANTHER" id="PTHR31896">
    <property type="entry name" value="FAMILY REGULATORY PROTEIN, PUTATIVE (AFU_ORTHOLOGUE AFUA_3G14730)-RELATED"/>
    <property type="match status" value="1"/>
</dbReference>
<dbReference type="Gene3D" id="3.30.559.10">
    <property type="entry name" value="Chloramphenicol acetyltransferase-like domain"/>
    <property type="match status" value="2"/>
</dbReference>
<dbReference type="InterPro" id="IPR051283">
    <property type="entry name" value="Sec_Metabolite_Acyltrans"/>
</dbReference>
<evidence type="ECO:0000256" key="4">
    <source>
        <dbReference type="ARBA" id="ARBA00023315"/>
    </source>
</evidence>
<dbReference type="OrthoDB" id="21502at2759"/>
<evidence type="ECO:0000256" key="2">
    <source>
        <dbReference type="ARBA" id="ARBA00009861"/>
    </source>
</evidence>